<sequence>MAVIDYSDLHEYPPEPEEYKIPSETAKHIQEEESSSLAKAQDDRTTNSTKNNTDEYDTLAPNPQTAPTNSGTAQLGPFSGNVKPSEPEPRSEQLQLSPPRQVRAKVSKKREDPDDDASDCSGASVDSSEEGDDGDYECDNITTWNYSEHDALPSFLPYIRGYNENTSSPCSDSQESGSTTSRTASDTPPSSSASGLAGGNGLQGNRYIPPTAGTGFPDSGNNPVLEIKDGFGAKAADPKPFPFVCWYFAAGIACTAKHVKISTEVRYLWNDHAWGKNRQGLNHRLSDACQRCERLFLTDQLLEEHQGTCRELSSVELEELNREPNRLGISRECKKAIKVLRNRIDKETKGGKPPAFHDDDTMTLLKQRVDSNVSLYINGSDASEKTARSELWKWYLIFKKLRPDDELPRNPFISAQRLSGLEERPRADARRMFMRNLDQEECLSELDDDQRTALGRVFFNTLGMLGANEADERHRSVQKRRNPRKRQKLSPPEHHGHAPASTNVILAPTTPALAPAPIAVEFPSSVSNPVDCQHPTFTLPEVQNQLLPQTPSFVPQSFMSSADDFWQMQQQQEAEDAHSLFSTGNFNNTNPSTDYEGLQGFGTQEY</sequence>
<reference evidence="3" key="1">
    <citation type="journal article" date="2019" name="bioRxiv">
        <title>Genomics, evolutionary history and diagnostics of the Alternaria alternata species group including apple and Asian pear pathotypes.</title>
        <authorList>
            <person name="Armitage A.D."/>
            <person name="Cockerton H.M."/>
            <person name="Sreenivasaprasad S."/>
            <person name="Woodhall J.W."/>
            <person name="Lane C.R."/>
            <person name="Harrison R.J."/>
            <person name="Clarkson J.P."/>
        </authorList>
    </citation>
    <scope>NUCLEOTIDE SEQUENCE [LARGE SCALE GENOMIC DNA]</scope>
    <source>
        <strain evidence="3">FERA 1177</strain>
    </source>
</reference>
<feature type="region of interest" description="Disordered" evidence="1">
    <location>
        <begin position="469"/>
        <end position="500"/>
    </location>
</feature>
<evidence type="ECO:0000256" key="1">
    <source>
        <dbReference type="SAM" id="MobiDB-lite"/>
    </source>
</evidence>
<name>A0A4Q4MJL3_ALTAL</name>
<gene>
    <name evidence="2" type="ORF">AA0117_g13358</name>
</gene>
<feature type="compositionally biased region" description="Polar residues" evidence="1">
    <location>
        <begin position="166"/>
        <end position="177"/>
    </location>
</feature>
<feature type="region of interest" description="Disordered" evidence="1">
    <location>
        <begin position="581"/>
        <end position="606"/>
    </location>
</feature>
<accession>A0A4Q4MJL3</accession>
<evidence type="ECO:0000313" key="3">
    <source>
        <dbReference type="Proteomes" id="UP000291422"/>
    </source>
</evidence>
<organism evidence="2 3">
    <name type="scientific">Alternaria alternata</name>
    <name type="common">Alternaria rot fungus</name>
    <name type="synonym">Torula alternata</name>
    <dbReference type="NCBI Taxonomy" id="5599"/>
    <lineage>
        <taxon>Eukaryota</taxon>
        <taxon>Fungi</taxon>
        <taxon>Dikarya</taxon>
        <taxon>Ascomycota</taxon>
        <taxon>Pezizomycotina</taxon>
        <taxon>Dothideomycetes</taxon>
        <taxon>Pleosporomycetidae</taxon>
        <taxon>Pleosporales</taxon>
        <taxon>Pleosporineae</taxon>
        <taxon>Pleosporaceae</taxon>
        <taxon>Alternaria</taxon>
        <taxon>Alternaria sect. Alternaria</taxon>
        <taxon>Alternaria alternata complex</taxon>
    </lineage>
</organism>
<dbReference type="AlphaFoldDB" id="A0A4Q4MJL3"/>
<feature type="compositionally biased region" description="Acidic residues" evidence="1">
    <location>
        <begin position="127"/>
        <end position="138"/>
    </location>
</feature>
<feature type="compositionally biased region" description="Basic residues" evidence="1">
    <location>
        <begin position="476"/>
        <end position="488"/>
    </location>
</feature>
<comment type="caution">
    <text evidence="2">The sequence shown here is derived from an EMBL/GenBank/DDBJ whole genome shotgun (WGS) entry which is preliminary data.</text>
</comment>
<dbReference type="VEuPathDB" id="FungiDB:CC77DRAFT_594087"/>
<feature type="region of interest" description="Disordered" evidence="1">
    <location>
        <begin position="1"/>
        <end position="139"/>
    </location>
</feature>
<protein>
    <submittedName>
        <fullName evidence="2">Uncharacterized protein</fullName>
    </submittedName>
</protein>
<feature type="compositionally biased region" description="Basic and acidic residues" evidence="1">
    <location>
        <begin position="7"/>
        <end position="31"/>
    </location>
</feature>
<feature type="compositionally biased region" description="Polar residues" evidence="1">
    <location>
        <begin position="581"/>
        <end position="593"/>
    </location>
</feature>
<proteinExistence type="predicted"/>
<dbReference type="EMBL" id="PDXD01000254">
    <property type="protein sequence ID" value="RYN52655.1"/>
    <property type="molecule type" value="Genomic_DNA"/>
</dbReference>
<feature type="compositionally biased region" description="Low complexity" evidence="1">
    <location>
        <begin position="178"/>
        <end position="195"/>
    </location>
</feature>
<feature type="compositionally biased region" description="Polar residues" evidence="1">
    <location>
        <begin position="61"/>
        <end position="73"/>
    </location>
</feature>
<feature type="region of interest" description="Disordered" evidence="1">
    <location>
        <begin position="166"/>
        <end position="221"/>
    </location>
</feature>
<dbReference type="Proteomes" id="UP000291422">
    <property type="component" value="Unassembled WGS sequence"/>
</dbReference>
<evidence type="ECO:0000313" key="2">
    <source>
        <dbReference type="EMBL" id="RYN52655.1"/>
    </source>
</evidence>